<keyword evidence="2" id="KW-0001">2Fe-2S</keyword>
<reference evidence="9 10" key="1">
    <citation type="submission" date="2019-03" db="EMBL/GenBank/DDBJ databases">
        <title>Jiella endophytica sp. nov., a novel endophytic bacterium isolated from root of Ficus microcarpa Linn. f.</title>
        <authorList>
            <person name="Tuo L."/>
        </authorList>
    </citation>
    <scope>NUCLEOTIDE SEQUENCE [LARGE SCALE GENOMIC DNA]</scope>
    <source>
        <strain evidence="9 10">CBS5Q-3</strain>
    </source>
</reference>
<evidence type="ECO:0000256" key="1">
    <source>
        <dbReference type="ARBA" id="ARBA00022630"/>
    </source>
</evidence>
<evidence type="ECO:0000313" key="9">
    <source>
        <dbReference type="EMBL" id="TFF25485.1"/>
    </source>
</evidence>
<feature type="domain" description="Dimethylamine monooxygenase subunit DmmA-like C-terminal" evidence="7">
    <location>
        <begin position="132"/>
        <end position="175"/>
    </location>
</feature>
<dbReference type="InterPro" id="IPR054582">
    <property type="entry name" value="DmmA-like_N"/>
</dbReference>
<dbReference type="NCBIfam" id="NF041259">
    <property type="entry name" value="mono_DmmA_fam"/>
    <property type="match status" value="1"/>
</dbReference>
<accession>A0A4Y8RQY4</accession>
<dbReference type="GO" id="GO:0051537">
    <property type="term" value="F:2 iron, 2 sulfur cluster binding"/>
    <property type="evidence" value="ECO:0007669"/>
    <property type="project" value="UniProtKB-KW"/>
</dbReference>
<dbReference type="AlphaFoldDB" id="A0A4Y8RQY4"/>
<dbReference type="Pfam" id="PF22290">
    <property type="entry name" value="DmmA-like_N"/>
    <property type="match status" value="1"/>
</dbReference>
<organism evidence="9 10">
    <name type="scientific">Jiella endophytica</name>
    <dbReference type="NCBI Taxonomy" id="2558362"/>
    <lineage>
        <taxon>Bacteria</taxon>
        <taxon>Pseudomonadati</taxon>
        <taxon>Pseudomonadota</taxon>
        <taxon>Alphaproteobacteria</taxon>
        <taxon>Hyphomicrobiales</taxon>
        <taxon>Aurantimonadaceae</taxon>
        <taxon>Jiella</taxon>
    </lineage>
</organism>
<evidence type="ECO:0000256" key="3">
    <source>
        <dbReference type="ARBA" id="ARBA00022723"/>
    </source>
</evidence>
<comment type="caution">
    <text evidence="9">The sequence shown here is derived from an EMBL/GenBank/DDBJ whole genome shotgun (WGS) entry which is preliminary data.</text>
</comment>
<dbReference type="Pfam" id="PF22289">
    <property type="entry name" value="DmmA-like_C"/>
    <property type="match status" value="1"/>
</dbReference>
<dbReference type="GO" id="GO:0016491">
    <property type="term" value="F:oxidoreductase activity"/>
    <property type="evidence" value="ECO:0007669"/>
    <property type="project" value="UniProtKB-KW"/>
</dbReference>
<dbReference type="InterPro" id="IPR048037">
    <property type="entry name" value="DmmA-like_C"/>
</dbReference>
<dbReference type="OrthoDB" id="6955242at2"/>
<evidence type="ECO:0000256" key="2">
    <source>
        <dbReference type="ARBA" id="ARBA00022714"/>
    </source>
</evidence>
<dbReference type="EMBL" id="SOZD01000002">
    <property type="protein sequence ID" value="TFF25485.1"/>
    <property type="molecule type" value="Genomic_DNA"/>
</dbReference>
<keyword evidence="5" id="KW-0408">Iron</keyword>
<sequence length="191" mass="19790">MPEIKSRPKWGKLDPAKQASAHLVCAERGAIDAVARAFAGRPEVIGKTILVHVAEGDAGAPASLAGVAYHPLPSRATALTAFRAHLGRAKMGTQLHLAGSEAFLNEASALAHGCGVVGDGLTTELCGDPARRVQCVHCKGMMDDVSASPVACRHCGVNLMVRDHYSRRLGAFMGVCVDAEAPGDLPAAASF</sequence>
<name>A0A4Y8RQY4_9HYPH</name>
<keyword evidence="4" id="KW-0560">Oxidoreductase</keyword>
<keyword evidence="3" id="KW-0479">Metal-binding</keyword>
<feature type="domain" description="Dimethylamine monooxygenase subunit DmmA-like N-terminal" evidence="8">
    <location>
        <begin position="3"/>
        <end position="116"/>
    </location>
</feature>
<evidence type="ECO:0000256" key="5">
    <source>
        <dbReference type="ARBA" id="ARBA00023004"/>
    </source>
</evidence>
<evidence type="ECO:0000256" key="6">
    <source>
        <dbReference type="ARBA" id="ARBA00023014"/>
    </source>
</evidence>
<keyword evidence="6" id="KW-0411">Iron-sulfur</keyword>
<dbReference type="RefSeq" id="WP_134761653.1">
    <property type="nucleotide sequence ID" value="NZ_SOZD01000002.1"/>
</dbReference>
<evidence type="ECO:0000313" key="10">
    <source>
        <dbReference type="Proteomes" id="UP000298179"/>
    </source>
</evidence>
<keyword evidence="1" id="KW-0285">Flavoprotein</keyword>
<keyword evidence="10" id="KW-1185">Reference proteome</keyword>
<dbReference type="GO" id="GO:0046872">
    <property type="term" value="F:metal ion binding"/>
    <property type="evidence" value="ECO:0007669"/>
    <property type="project" value="UniProtKB-KW"/>
</dbReference>
<evidence type="ECO:0000259" key="8">
    <source>
        <dbReference type="Pfam" id="PF22290"/>
    </source>
</evidence>
<dbReference type="Proteomes" id="UP000298179">
    <property type="component" value="Unassembled WGS sequence"/>
</dbReference>
<evidence type="ECO:0000259" key="7">
    <source>
        <dbReference type="Pfam" id="PF22289"/>
    </source>
</evidence>
<proteinExistence type="predicted"/>
<protein>
    <submittedName>
        <fullName evidence="9">Uncharacterized protein</fullName>
    </submittedName>
</protein>
<evidence type="ECO:0000256" key="4">
    <source>
        <dbReference type="ARBA" id="ARBA00023002"/>
    </source>
</evidence>
<gene>
    <name evidence="9" type="ORF">E3C22_09045</name>
</gene>